<dbReference type="InterPro" id="IPR041698">
    <property type="entry name" value="Methyltransf_25"/>
</dbReference>
<keyword evidence="3" id="KW-1185">Reference proteome</keyword>
<dbReference type="Gene3D" id="3.40.50.150">
    <property type="entry name" value="Vaccinia Virus protein VP39"/>
    <property type="match status" value="1"/>
</dbReference>
<evidence type="ECO:0000313" key="3">
    <source>
        <dbReference type="Proteomes" id="UP000019376"/>
    </source>
</evidence>
<protein>
    <recommendedName>
        <fullName evidence="1">Methyltransferase domain-containing protein</fullName>
    </recommendedName>
</protein>
<dbReference type="OrthoDB" id="5339271at2759"/>
<dbReference type="InterPro" id="IPR029063">
    <property type="entry name" value="SAM-dependent_MTases_sf"/>
</dbReference>
<dbReference type="PhylomeDB" id="S7Z6X1"/>
<dbReference type="EMBL" id="KB644408">
    <property type="protein sequence ID" value="EPS25869.1"/>
    <property type="molecule type" value="Genomic_DNA"/>
</dbReference>
<reference evidence="2 3" key="1">
    <citation type="journal article" date="2013" name="PLoS ONE">
        <title>Genomic and secretomic analyses reveal unique features of the lignocellulolytic enzyme system of Penicillium decumbens.</title>
        <authorList>
            <person name="Liu G."/>
            <person name="Zhang L."/>
            <person name="Wei X."/>
            <person name="Zou G."/>
            <person name="Qin Y."/>
            <person name="Ma L."/>
            <person name="Li J."/>
            <person name="Zheng H."/>
            <person name="Wang S."/>
            <person name="Wang C."/>
            <person name="Xun L."/>
            <person name="Zhao G.-P."/>
            <person name="Zhou Z."/>
            <person name="Qu Y."/>
        </authorList>
    </citation>
    <scope>NUCLEOTIDE SEQUENCE [LARGE SCALE GENOMIC DNA]</scope>
    <source>
        <strain evidence="3">114-2 / CGMCC 5302</strain>
    </source>
</reference>
<evidence type="ECO:0000259" key="1">
    <source>
        <dbReference type="Pfam" id="PF13649"/>
    </source>
</evidence>
<proteinExistence type="predicted"/>
<dbReference type="Pfam" id="PF13649">
    <property type="entry name" value="Methyltransf_25"/>
    <property type="match status" value="1"/>
</dbReference>
<feature type="domain" description="Methyltransferase" evidence="1">
    <location>
        <begin position="72"/>
        <end position="186"/>
    </location>
</feature>
<dbReference type="Proteomes" id="UP000019376">
    <property type="component" value="Unassembled WGS sequence"/>
</dbReference>
<dbReference type="AlphaFoldDB" id="S7Z6X1"/>
<accession>S7Z6X1</accession>
<dbReference type="SUPFAM" id="SSF53335">
    <property type="entry name" value="S-adenosyl-L-methionine-dependent methyltransferases"/>
    <property type="match status" value="1"/>
</dbReference>
<organism evidence="2 3">
    <name type="scientific">Penicillium oxalicum (strain 114-2 / CGMCC 5302)</name>
    <name type="common">Penicillium decumbens</name>
    <dbReference type="NCBI Taxonomy" id="933388"/>
    <lineage>
        <taxon>Eukaryota</taxon>
        <taxon>Fungi</taxon>
        <taxon>Dikarya</taxon>
        <taxon>Ascomycota</taxon>
        <taxon>Pezizomycotina</taxon>
        <taxon>Eurotiomycetes</taxon>
        <taxon>Eurotiomycetidae</taxon>
        <taxon>Eurotiales</taxon>
        <taxon>Aspergillaceae</taxon>
        <taxon>Penicillium</taxon>
    </lineage>
</organism>
<gene>
    <name evidence="2" type="ORF">PDE_00805</name>
</gene>
<sequence>MGSISPSTTLDFYSSPHLAEHYDLLCAHEGAFFTDINVFYKELRGVYDRRINHDLAESQPEKKDEYAQSLAVVDVGTGTGRALFELIQRTRTASPPMNLTCAHFLGFDLSPHMVARAARTRDIAAAAIGKLDWRCASALKLDAVLAESGLSDGQVDLLIFADGGFLHLETEAQARQFLSLVARALRARSGRAVLAITNQASVQEGTDLSYHDASGEKVQEYSSVEFPGLVYRNRLAGFHQDGAVQESTYQFEVWRRRKGEEDELVESCWTKLKGRAWSDAEVQALITACPGLKLIETAQPDRLQTFFIVSAES</sequence>
<dbReference type="HOGENOM" id="CLU_056019_0_0_1"/>
<name>S7Z6X1_PENO1</name>
<evidence type="ECO:0000313" key="2">
    <source>
        <dbReference type="EMBL" id="EPS25869.1"/>
    </source>
</evidence>
<dbReference type="CDD" id="cd02440">
    <property type="entry name" value="AdoMet_MTases"/>
    <property type="match status" value="1"/>
</dbReference>